<gene>
    <name evidence="2" type="ORF">NTE_02850</name>
</gene>
<evidence type="ECO:0000313" key="2">
    <source>
        <dbReference type="EMBL" id="AIF84888.1"/>
    </source>
</evidence>
<dbReference type="STRING" id="1459636.NTE_02850"/>
<accession>A0A075MUR4</accession>
<dbReference type="eggNOG" id="arCOG08794">
    <property type="taxonomic scope" value="Archaea"/>
</dbReference>
<name>A0A075MUR4_9ARCH</name>
<evidence type="ECO:0000256" key="1">
    <source>
        <dbReference type="SAM" id="Phobius"/>
    </source>
</evidence>
<keyword evidence="1" id="KW-0472">Membrane</keyword>
<dbReference type="AlphaFoldDB" id="A0A075MUR4"/>
<dbReference type="OrthoDB" id="11724at2157"/>
<reference evidence="2 3" key="1">
    <citation type="journal article" date="2014" name="PLoS ONE">
        <title>Genome Sequence of Candidatus Nitrososphaera evergladensis from Group I.1b Enriched from Everglades Soil Reveals Novel Genomic Features of the Ammonia-Oxidizing Archaea.</title>
        <authorList>
            <person name="Zhalnina K.V."/>
            <person name="Dias R."/>
            <person name="Leonard M.T."/>
            <person name="Dorr de Quadros P."/>
            <person name="Camargo F.A."/>
            <person name="Drew J.C."/>
            <person name="Farmerie W.G."/>
            <person name="Daroub S.H."/>
            <person name="Triplett E.W."/>
        </authorList>
    </citation>
    <scope>NUCLEOTIDE SEQUENCE [LARGE SCALE GENOMIC DNA]</scope>
    <source>
        <strain evidence="2 3">SR1</strain>
    </source>
</reference>
<organism evidence="2 3">
    <name type="scientific">Candidatus Nitrososphaera evergladensis SR1</name>
    <dbReference type="NCBI Taxonomy" id="1459636"/>
    <lineage>
        <taxon>Archaea</taxon>
        <taxon>Nitrososphaerota</taxon>
        <taxon>Nitrososphaeria</taxon>
        <taxon>Nitrososphaerales</taxon>
        <taxon>Nitrososphaeraceae</taxon>
        <taxon>Nitrososphaera</taxon>
    </lineage>
</organism>
<protein>
    <recommendedName>
        <fullName evidence="4">YtkA-like domain-containing protein</fullName>
    </recommendedName>
</protein>
<dbReference type="KEGG" id="nev:NTE_02850"/>
<dbReference type="EMBL" id="CP007174">
    <property type="protein sequence ID" value="AIF84888.1"/>
    <property type="molecule type" value="Genomic_DNA"/>
</dbReference>
<sequence length="235" mass="24312">MMLMKKAALVLTLAIPILLAATLSSFSFARPAYAHTATKAGDINMEVGWGTEPPLLGQMNTITVEVTKISDGKPVANAFANAKVTVTKGGDSKDLEVLPGEAAGLYVAQIIPTQLGQMTVKITGTISGQQVNNQVNIEDVEDTKTLNFPASSGDPNQSIPQDFVNQIRTTLSDVSGQVDAAKTSAQNATDAAQKAAQDIGTIKSEADRAYLVGMAGIGVGVAGIAIAARALSRKA</sequence>
<dbReference type="GeneID" id="41598532"/>
<keyword evidence="1" id="KW-1133">Transmembrane helix</keyword>
<dbReference type="RefSeq" id="WP_148701386.1">
    <property type="nucleotide sequence ID" value="NZ_CP007174.1"/>
</dbReference>
<feature type="transmembrane region" description="Helical" evidence="1">
    <location>
        <begin position="209"/>
        <end position="231"/>
    </location>
</feature>
<evidence type="ECO:0000313" key="3">
    <source>
        <dbReference type="Proteomes" id="UP000028194"/>
    </source>
</evidence>
<keyword evidence="1" id="KW-0812">Transmembrane</keyword>
<keyword evidence="3" id="KW-1185">Reference proteome</keyword>
<evidence type="ECO:0008006" key="4">
    <source>
        <dbReference type="Google" id="ProtNLM"/>
    </source>
</evidence>
<dbReference type="HOGENOM" id="CLU_1192587_0_0_2"/>
<dbReference type="Proteomes" id="UP000028194">
    <property type="component" value="Chromosome"/>
</dbReference>
<proteinExistence type="predicted"/>